<keyword evidence="1 2" id="KW-0690">Ribosome biogenesis</keyword>
<gene>
    <name evidence="2" type="primary">rbfA</name>
    <name evidence="3" type="ORF">RsTaC01_1055</name>
</gene>
<dbReference type="KEGG" id="ptrh:RsTaC01_1055"/>
<organism evidence="3">
    <name type="scientific">Candidatus Paraimprobicoccus trichonymphae</name>
    <dbReference type="NCBI Taxonomy" id="3033793"/>
    <lineage>
        <taxon>Bacteria</taxon>
        <taxon>Bacillati</taxon>
        <taxon>Bacillota</taxon>
        <taxon>Clostridia</taxon>
        <taxon>Candidatus Paraimprobicoccus</taxon>
    </lineage>
</organism>
<dbReference type="AlphaFoldDB" id="A0AA48I549"/>
<dbReference type="HAMAP" id="MF_00003">
    <property type="entry name" value="RbfA"/>
    <property type="match status" value="1"/>
</dbReference>
<evidence type="ECO:0000256" key="1">
    <source>
        <dbReference type="ARBA" id="ARBA00022517"/>
    </source>
</evidence>
<comment type="similarity">
    <text evidence="2">Belongs to the RbfA family.</text>
</comment>
<dbReference type="NCBIfam" id="TIGR00082">
    <property type="entry name" value="rbfA"/>
    <property type="match status" value="1"/>
</dbReference>
<reference evidence="3" key="1">
    <citation type="journal article" date="2023" name="ISME J.">
        <title>Emergence of putative energy parasites within Clostridia revealed by genome analysis of a novel endosymbiotic clade.</title>
        <authorList>
            <person name="Takahashi K."/>
            <person name="Kuwahara H."/>
            <person name="Horikawa Y."/>
            <person name="Izawa K."/>
            <person name="Kato D."/>
            <person name="Inagaki T."/>
            <person name="Yuki M."/>
            <person name="Ohkuma M."/>
            <person name="Hongoh Y."/>
        </authorList>
    </citation>
    <scope>NUCLEOTIDE SEQUENCE</scope>
    <source>
        <strain evidence="3">RsTa-C01</strain>
    </source>
</reference>
<sequence>MNNHRKEHISENIKRHIFFIIRELNDPRIEDNLINIVKIDIPENLSFSKIYISSLKSLEKAKLVAKILNSTKANGYIKNKIGNKIKLRYIPSIRFVATDSIEYALKISGILDNIN</sequence>
<evidence type="ECO:0000256" key="2">
    <source>
        <dbReference type="HAMAP-Rule" id="MF_00003"/>
    </source>
</evidence>
<comment type="function">
    <text evidence="2">One of several proteins that assist in the late maturation steps of the functional core of the 30S ribosomal subunit. Associates with free 30S ribosomal subunits (but not with 30S subunits that are part of 70S ribosomes or polysomes). Required for efficient processing of 16S rRNA. May interact with the 5'-terminal helix region of 16S rRNA.</text>
</comment>
<dbReference type="InterPro" id="IPR023799">
    <property type="entry name" value="RbfA_dom_sf"/>
</dbReference>
<dbReference type="PANTHER" id="PTHR33515">
    <property type="entry name" value="RIBOSOME-BINDING FACTOR A, CHLOROPLASTIC-RELATED"/>
    <property type="match status" value="1"/>
</dbReference>
<dbReference type="GO" id="GO:0043024">
    <property type="term" value="F:ribosomal small subunit binding"/>
    <property type="evidence" value="ECO:0007669"/>
    <property type="project" value="TreeGrafter"/>
</dbReference>
<dbReference type="Proteomes" id="UP001335720">
    <property type="component" value="Chromosome"/>
</dbReference>
<dbReference type="Gene3D" id="3.30.300.20">
    <property type="match status" value="1"/>
</dbReference>
<keyword evidence="2" id="KW-0963">Cytoplasm</keyword>
<comment type="subunit">
    <text evidence="2">Monomer. Binds 30S ribosomal subunits, but not 50S ribosomal subunits or 70S ribosomes.</text>
</comment>
<name>A0AA48I549_9FIRM</name>
<evidence type="ECO:0000313" key="3">
    <source>
        <dbReference type="EMBL" id="BED93097.1"/>
    </source>
</evidence>
<accession>A0AA48I549</accession>
<dbReference type="GO" id="GO:0005829">
    <property type="term" value="C:cytosol"/>
    <property type="evidence" value="ECO:0007669"/>
    <property type="project" value="TreeGrafter"/>
</dbReference>
<proteinExistence type="inferred from homology"/>
<protein>
    <recommendedName>
        <fullName evidence="2">Ribosome-binding factor A</fullName>
    </recommendedName>
</protein>
<dbReference type="Pfam" id="PF02033">
    <property type="entry name" value="RBFA"/>
    <property type="match status" value="1"/>
</dbReference>
<dbReference type="EMBL" id="AP027925">
    <property type="protein sequence ID" value="BED93097.1"/>
    <property type="molecule type" value="Genomic_DNA"/>
</dbReference>
<dbReference type="SUPFAM" id="SSF89919">
    <property type="entry name" value="Ribosome-binding factor A, RbfA"/>
    <property type="match status" value="1"/>
</dbReference>
<dbReference type="GO" id="GO:0030490">
    <property type="term" value="P:maturation of SSU-rRNA"/>
    <property type="evidence" value="ECO:0007669"/>
    <property type="project" value="UniProtKB-UniRule"/>
</dbReference>
<dbReference type="PANTHER" id="PTHR33515:SF1">
    <property type="entry name" value="RIBOSOME-BINDING FACTOR A, CHLOROPLASTIC-RELATED"/>
    <property type="match status" value="1"/>
</dbReference>
<dbReference type="InterPro" id="IPR000238">
    <property type="entry name" value="RbfA"/>
</dbReference>
<comment type="subcellular location">
    <subcellularLocation>
        <location evidence="2">Cytoplasm</location>
    </subcellularLocation>
</comment>
<dbReference type="InterPro" id="IPR015946">
    <property type="entry name" value="KH_dom-like_a/b"/>
</dbReference>